<dbReference type="SMART" id="SM00849">
    <property type="entry name" value="Lactamase_B"/>
    <property type="match status" value="1"/>
</dbReference>
<dbReference type="OrthoDB" id="73420at2157"/>
<dbReference type="Proteomes" id="UP000001901">
    <property type="component" value="Chromosome"/>
</dbReference>
<gene>
    <name evidence="2" type="ordered locus">Arcpr_0324</name>
</gene>
<dbReference type="CDD" id="cd16272">
    <property type="entry name" value="RNaseZ_MBL-fold"/>
    <property type="match status" value="1"/>
</dbReference>
<sequence length="239" mass="26878">MLVKFVGVGTAVKGIQSCIVLEGENTKIAVDIGAGSIARLDFDLDAVLITHNHSDHNSDLIPLLKARWLLGYEKLDIYGVRGTKAFLESALESYAYLRRKLKFDVHETRSFKVGEFDVKAIPTKHSIESQAYVVSDGNVTIVVSGDTYPIEDVLSVECDLLIHEMSLPFGYETNDHTTPESFADLLDVCKAKKIVFVHMYPMALEVKDEILKYLRRRKDLSYYIAREGEVINTAYQLKA</sequence>
<dbReference type="AlphaFoldDB" id="D2RGG9"/>
<dbReference type="EMBL" id="CP001857">
    <property type="protein sequence ID" value="ADB57394.1"/>
    <property type="molecule type" value="Genomic_DNA"/>
</dbReference>
<organism evidence="2 3">
    <name type="scientific">Archaeoglobus profundus (strain DSM 5631 / JCM 9629 / NBRC 100127 / Av18)</name>
    <dbReference type="NCBI Taxonomy" id="572546"/>
    <lineage>
        <taxon>Archaea</taxon>
        <taxon>Methanobacteriati</taxon>
        <taxon>Methanobacteriota</taxon>
        <taxon>Archaeoglobi</taxon>
        <taxon>Archaeoglobales</taxon>
        <taxon>Archaeoglobaceae</taxon>
        <taxon>Archaeoglobus</taxon>
    </lineage>
</organism>
<feature type="domain" description="Metallo-beta-lactamase" evidence="1">
    <location>
        <begin position="15"/>
        <end position="198"/>
    </location>
</feature>
<proteinExistence type="predicted"/>
<dbReference type="KEGG" id="apo:Arcpr_0324"/>
<dbReference type="HOGENOM" id="CLU_031317_0_2_2"/>
<evidence type="ECO:0000313" key="2">
    <source>
        <dbReference type="EMBL" id="ADB57394.1"/>
    </source>
</evidence>
<dbReference type="PANTHER" id="PTHR46018:SF3">
    <property type="entry name" value="ARYLSULFATASE"/>
    <property type="match status" value="1"/>
</dbReference>
<dbReference type="InterPro" id="IPR036866">
    <property type="entry name" value="RibonucZ/Hydroxyglut_hydro"/>
</dbReference>
<dbReference type="InterPro" id="IPR001279">
    <property type="entry name" value="Metallo-B-lactamas"/>
</dbReference>
<dbReference type="PaxDb" id="572546-Arcpr_0324"/>
<dbReference type="GeneID" id="8738977"/>
<accession>D2RGG9</accession>
<name>D2RGG9_ARCPA</name>
<dbReference type="SUPFAM" id="SSF56281">
    <property type="entry name" value="Metallo-hydrolase/oxidoreductase"/>
    <property type="match status" value="1"/>
</dbReference>
<dbReference type="GO" id="GO:0042781">
    <property type="term" value="F:3'-tRNA processing endoribonuclease activity"/>
    <property type="evidence" value="ECO:0007669"/>
    <property type="project" value="TreeGrafter"/>
</dbReference>
<evidence type="ECO:0000313" key="3">
    <source>
        <dbReference type="Proteomes" id="UP000001901"/>
    </source>
</evidence>
<protein>
    <submittedName>
        <fullName evidence="2">Beta-lactamase domain protein</fullName>
    </submittedName>
</protein>
<keyword evidence="3" id="KW-1185">Reference proteome</keyword>
<dbReference type="PANTHER" id="PTHR46018">
    <property type="entry name" value="ZINC PHOSPHODIESTERASE ELAC PROTEIN 1"/>
    <property type="match status" value="1"/>
</dbReference>
<reference evidence="2 3" key="1">
    <citation type="journal article" date="2010" name="Stand. Genomic Sci.">
        <title>Complete genome sequence of Archaeoglobus profundus type strain (AV18).</title>
        <authorList>
            <person name="von Jan M."/>
            <person name="Lapidus A."/>
            <person name="Del Rio T.G."/>
            <person name="Copeland A."/>
            <person name="Tice H."/>
            <person name="Cheng J.F."/>
            <person name="Lucas S."/>
            <person name="Chen F."/>
            <person name="Nolan M."/>
            <person name="Goodwin L."/>
            <person name="Han C."/>
            <person name="Pitluck S."/>
            <person name="Liolios K."/>
            <person name="Ivanova N."/>
            <person name="Mavromatis K."/>
            <person name="Ovchinnikova G."/>
            <person name="Chertkov O."/>
            <person name="Pati A."/>
            <person name="Chen A."/>
            <person name="Palaniappan K."/>
            <person name="Land M."/>
            <person name="Hauser L."/>
            <person name="Chang Y.J."/>
            <person name="Jeffries C.D."/>
            <person name="Saunders E."/>
            <person name="Brettin T."/>
            <person name="Detter J.C."/>
            <person name="Chain P."/>
            <person name="Eichinger K."/>
            <person name="Huber H."/>
            <person name="Spring S."/>
            <person name="Rohde M."/>
            <person name="Goker M."/>
            <person name="Wirth R."/>
            <person name="Woyke T."/>
            <person name="Bristow J."/>
            <person name="Eisen J.A."/>
            <person name="Markowitz V."/>
            <person name="Hugenholtz P."/>
            <person name="Kyrpides N.C."/>
            <person name="Klenk H.P."/>
        </authorList>
    </citation>
    <scope>NUCLEOTIDE SEQUENCE [LARGE SCALE GENOMIC DNA]</scope>
    <source>
        <strain evidence="3">DSM 5631 / JCM 9629 / NBRC 100127 / Av18</strain>
    </source>
</reference>
<dbReference type="Pfam" id="PF12706">
    <property type="entry name" value="Lactamase_B_2"/>
    <property type="match status" value="1"/>
</dbReference>
<evidence type="ECO:0000259" key="1">
    <source>
        <dbReference type="SMART" id="SM00849"/>
    </source>
</evidence>
<dbReference type="eggNOG" id="arCOG00500">
    <property type="taxonomic scope" value="Archaea"/>
</dbReference>
<dbReference type="Gene3D" id="3.60.15.10">
    <property type="entry name" value="Ribonuclease Z/Hydroxyacylglutathione hydrolase-like"/>
    <property type="match status" value="1"/>
</dbReference>
<dbReference type="RefSeq" id="WP_012939730.1">
    <property type="nucleotide sequence ID" value="NC_013741.1"/>
</dbReference>
<dbReference type="STRING" id="572546.Arcpr_0324"/>